<comment type="caution">
    <text evidence="3">The sequence shown here is derived from an EMBL/GenBank/DDBJ whole genome shotgun (WGS) entry which is preliminary data.</text>
</comment>
<dbReference type="NCBIfam" id="TIGR01552">
    <property type="entry name" value="phd_fam"/>
    <property type="match status" value="1"/>
</dbReference>
<dbReference type="AlphaFoldDB" id="A0A5C5BCM5"/>
<dbReference type="Gene3D" id="3.40.1620.10">
    <property type="entry name" value="YefM-like domain"/>
    <property type="match status" value="1"/>
</dbReference>
<gene>
    <name evidence="3" type="ORF">FH969_10450</name>
</gene>
<dbReference type="Proteomes" id="UP000313849">
    <property type="component" value="Unassembled WGS sequence"/>
</dbReference>
<reference evidence="3 4" key="1">
    <citation type="submission" date="2019-06" db="EMBL/GenBank/DDBJ databases">
        <title>Draft genome sequence of Miniimonas arenae KCTC 19750T isolated from sea sand.</title>
        <authorList>
            <person name="Park S.-J."/>
        </authorList>
    </citation>
    <scope>NUCLEOTIDE SEQUENCE [LARGE SCALE GENOMIC DNA]</scope>
    <source>
        <strain evidence="3 4">KCTC 19750</strain>
    </source>
</reference>
<dbReference type="SUPFAM" id="SSF143120">
    <property type="entry name" value="YefM-like"/>
    <property type="match status" value="1"/>
</dbReference>
<evidence type="ECO:0000313" key="4">
    <source>
        <dbReference type="Proteomes" id="UP000313849"/>
    </source>
</evidence>
<proteinExistence type="inferred from homology"/>
<protein>
    <recommendedName>
        <fullName evidence="2">Antitoxin</fullName>
    </recommendedName>
</protein>
<organism evidence="3 4">
    <name type="scientific">Miniimonas arenae</name>
    <dbReference type="NCBI Taxonomy" id="676201"/>
    <lineage>
        <taxon>Bacteria</taxon>
        <taxon>Bacillati</taxon>
        <taxon>Actinomycetota</taxon>
        <taxon>Actinomycetes</taxon>
        <taxon>Micrococcales</taxon>
        <taxon>Beutenbergiaceae</taxon>
        <taxon>Miniimonas</taxon>
    </lineage>
</organism>
<evidence type="ECO:0000313" key="3">
    <source>
        <dbReference type="EMBL" id="TNU73626.1"/>
    </source>
</evidence>
<evidence type="ECO:0000256" key="1">
    <source>
        <dbReference type="ARBA" id="ARBA00009981"/>
    </source>
</evidence>
<sequence length="84" mass="8960">MAVYNILEARNQLSRLVAAAEAGEEVTIARRGEPVVRMVRLDPPGPASGAAIVAWLGEHPARPGLGRSADEIDAAIEMAREGWE</sequence>
<name>A0A5C5BCM5_9MICO</name>
<accession>A0A5C5BCM5</accession>
<keyword evidence="4" id="KW-1185">Reference proteome</keyword>
<evidence type="ECO:0000256" key="2">
    <source>
        <dbReference type="RuleBase" id="RU362080"/>
    </source>
</evidence>
<dbReference type="RefSeq" id="WP_108719781.1">
    <property type="nucleotide sequence ID" value="NZ_VENP01000038.1"/>
</dbReference>
<dbReference type="Pfam" id="PF02604">
    <property type="entry name" value="PhdYeFM_antitox"/>
    <property type="match status" value="1"/>
</dbReference>
<dbReference type="InterPro" id="IPR036165">
    <property type="entry name" value="YefM-like_sf"/>
</dbReference>
<dbReference type="EMBL" id="VENP01000038">
    <property type="protein sequence ID" value="TNU73626.1"/>
    <property type="molecule type" value="Genomic_DNA"/>
</dbReference>
<comment type="function">
    <text evidence="2">Antitoxin component of a type II toxin-antitoxin (TA) system.</text>
</comment>
<comment type="similarity">
    <text evidence="1 2">Belongs to the phD/YefM antitoxin family.</text>
</comment>
<dbReference type="OrthoDB" id="33091at2"/>
<dbReference type="InterPro" id="IPR006442">
    <property type="entry name" value="Antitoxin_Phd/YefM"/>
</dbReference>